<accession>A0A4P6XKN8</accession>
<comment type="similarity">
    <text evidence="1">Belongs to the RICTOR family.</text>
</comment>
<feature type="domain" description="Rapamycin-insensitive companion of mTOR middle" evidence="3">
    <location>
        <begin position="559"/>
        <end position="796"/>
    </location>
</feature>
<evidence type="ECO:0000259" key="5">
    <source>
        <dbReference type="SMART" id="SM01310"/>
    </source>
</evidence>
<dbReference type="InterPro" id="IPR029451">
    <property type="entry name" value="RICTOR_M"/>
</dbReference>
<evidence type="ECO:0000256" key="1">
    <source>
        <dbReference type="ARBA" id="ARBA00008878"/>
    </source>
</evidence>
<dbReference type="Pfam" id="PF14663">
    <property type="entry name" value="RasGEF_N_2"/>
    <property type="match status" value="1"/>
</dbReference>
<dbReference type="SUPFAM" id="SSF48371">
    <property type="entry name" value="ARM repeat"/>
    <property type="match status" value="1"/>
</dbReference>
<dbReference type="InterPro" id="IPR029452">
    <property type="entry name" value="RICTOR_V"/>
</dbReference>
<dbReference type="Gene3D" id="1.25.10.10">
    <property type="entry name" value="Leucine-rich Repeat Variant"/>
    <property type="match status" value="1"/>
</dbReference>
<dbReference type="Pfam" id="PF14666">
    <property type="entry name" value="RICTOR_M"/>
    <property type="match status" value="1"/>
</dbReference>
<proteinExistence type="inferred from homology"/>
<evidence type="ECO:0000256" key="2">
    <source>
        <dbReference type="SAM" id="MobiDB-lite"/>
    </source>
</evidence>
<gene>
    <name evidence="6" type="primary">MPUL0B11210</name>
    <name evidence="6" type="ORF">METSCH_B11210</name>
</gene>
<dbReference type="Pfam" id="PF14664">
    <property type="entry name" value="RICTOR_N"/>
    <property type="match status" value="1"/>
</dbReference>
<dbReference type="STRING" id="2163413.A0A4P6XKN8"/>
<dbReference type="Pfam" id="PF14668">
    <property type="entry name" value="RICTOR_V"/>
    <property type="match status" value="1"/>
</dbReference>
<dbReference type="InterPro" id="IPR016024">
    <property type="entry name" value="ARM-type_fold"/>
</dbReference>
<sequence length="1290" mass="146820">MSPQSRGTDLPAHAVPTRKMSEQTDKVAGLGILSIDPAARARSYTIDSLNISPIDSYREPRHGEDYGAEFGAERSQNETGRLRLESDTNWEKATWQFSDILQSISGKDREDMAGLLSKCNRLVPLLAEHPLLQKEIVVENVIFKVQFMLYDGRAQVRSAAYRLLRHAMATPEAVMHLVRLKILIFLIVLLSTPTPMLEKEEALKMVRQFTSIPGGVDYLSVGVVKALVAYIENENDENQTDSEHTNESYSYTRMCIETIAEIAVLKPDIAFHSGGLRLLINLTINGAADVSISILPTLLTLLDMPHSRLFLRNGADLDCLMSVYTLFEDDDTVRAPHSKKYHHKAMKMAFILSCLLKTWSGLICFSHDNFAPVKMLLLNLRKRNNKLRGILLDLLLDILKIEHLSWLEDSNLGDLLAQMHAQYRQNGIEEAPAFEYAVMDPKSFEYGIVSHYQGLLTKVLINCGLVPLLFNIVDENRDPENTQKATRLLTEVFELCSKCLPLEFFNTHILKAYNADLSLTSLGKIEAATRMRQNKLDEARNSDVRSMVKDLTQKSRMEMKDSSFKALIAGTKVLTVKEFEDWNWSLLLQLFQGPLRSPARFAELQDKYPKFLKTVLSFLRPFKYRFSSVPITASSRFPKIRKPKNIMLAACQLIEGLLATEEGSKFLSSNKLMPQLAEIFAQIDPHSGTTSKDPILAKRRLEHSLSLGYVKMVGVMSGTPRGIRILEQWQLFHMMCNILETSSKDDTNNSLIFNILLHLDYSSKGHARAVLGKALTVSNWKVKIYTLEHVLPILCTIEGCEQFYVHSLVNLLDDANAALIELSVECLYEYFICKDNLSRIDLLVDRRPSVAVLEQSSQGKHLLLKICTTSQGFKYLEENGYIEEKFMQSIEQLRTLDYLSAVEDSLRRHLFPFTPAFPHPESEPTLRHFFHYLLSTEEGFNYLNARRSYVNEAVSGIRGICRILNILDETCDTDEYTSDRRIISLAESKPGNLSFISNESPIEMAVTPKEFKHWPPSLNWAKSAESIFEDGSSESRALCSPNEMAAQDDEYLLKRLKQYIWMVGEIASARYGIQILEPVYSPTPTGGHIAETLSLIFEKASHWQLRGLAFFQLGKMAGTVEGVEILDELHWISLDSREKYNLSLAYPKFMQEDGFTKVEVSNPYNDVSYFSLFANDEDIHVNGNLDLEDEIVIESFEESDEKILTLFNYLSSVLGRIERKATKELTRVKNENPQVFSNPNLFLKTIRLIDKGKFKFRTRSFIFSLFNTMRVLEGLVKRDRKNSSVKRQPI</sequence>
<dbReference type="SMART" id="SM01303">
    <property type="entry name" value="RasGEF_N_2"/>
    <property type="match status" value="1"/>
</dbReference>
<dbReference type="InterPro" id="IPR011989">
    <property type="entry name" value="ARM-like"/>
</dbReference>
<dbReference type="SMART" id="SM01307">
    <property type="entry name" value="RICTOR_M"/>
    <property type="match status" value="1"/>
</dbReference>
<feature type="domain" description="Rapamycin-insensitive companion of mTOR" evidence="5">
    <location>
        <begin position="1053"/>
        <end position="1133"/>
    </location>
</feature>
<protein>
    <submittedName>
        <fullName evidence="6">Rapamycin-insensitive companion of mTOR RasGEF-N domain-containing protein</fullName>
    </submittedName>
</protein>
<dbReference type="InterPro" id="IPR028267">
    <property type="entry name" value="Pianissimo_N"/>
</dbReference>
<dbReference type="InterPro" id="IPR028268">
    <property type="entry name" value="Pianissimo_fam"/>
</dbReference>
<dbReference type="EMBL" id="CP034457">
    <property type="protein sequence ID" value="QBM87907.1"/>
    <property type="molecule type" value="Genomic_DNA"/>
</dbReference>
<dbReference type="GO" id="GO:0031932">
    <property type="term" value="C:TORC2 complex"/>
    <property type="evidence" value="ECO:0007669"/>
    <property type="project" value="InterPro"/>
</dbReference>
<evidence type="ECO:0000313" key="6">
    <source>
        <dbReference type="EMBL" id="QBM87907.1"/>
    </source>
</evidence>
<dbReference type="SMART" id="SM01310">
    <property type="entry name" value="RICTOR_V"/>
    <property type="match status" value="1"/>
</dbReference>
<keyword evidence="7" id="KW-1185">Reference proteome</keyword>
<name>A0A4P6XKN8_9ASCO</name>
<evidence type="ECO:0000259" key="4">
    <source>
        <dbReference type="SMART" id="SM01308"/>
    </source>
</evidence>
<evidence type="ECO:0000259" key="3">
    <source>
        <dbReference type="SMART" id="SM01307"/>
    </source>
</evidence>
<dbReference type="SMART" id="SM01308">
    <property type="entry name" value="RICTOR_N"/>
    <property type="match status" value="1"/>
</dbReference>
<feature type="region of interest" description="Disordered" evidence="2">
    <location>
        <begin position="1"/>
        <end position="22"/>
    </location>
</feature>
<organism evidence="6 7">
    <name type="scientific">Metschnikowia aff. pulcherrima</name>
    <dbReference type="NCBI Taxonomy" id="2163413"/>
    <lineage>
        <taxon>Eukaryota</taxon>
        <taxon>Fungi</taxon>
        <taxon>Dikarya</taxon>
        <taxon>Ascomycota</taxon>
        <taxon>Saccharomycotina</taxon>
        <taxon>Pichiomycetes</taxon>
        <taxon>Metschnikowiaceae</taxon>
        <taxon>Metschnikowia</taxon>
    </lineage>
</organism>
<dbReference type="PANTHER" id="PTHR13298">
    <property type="entry name" value="CYTOSOLIC REGULATOR PIANISSIMO"/>
    <property type="match status" value="1"/>
</dbReference>
<reference evidence="7" key="1">
    <citation type="submission" date="2019-03" db="EMBL/GenBank/DDBJ databases">
        <title>Snf2 controls pulcherriminic acid biosynthesis and connects pigmentation and antifungal activity of the yeast Metschnikowia pulcherrima.</title>
        <authorList>
            <person name="Gore-Lloyd D."/>
            <person name="Sumann I."/>
            <person name="Brachmann A.O."/>
            <person name="Schneeberger K."/>
            <person name="Ortiz-Merino R.A."/>
            <person name="Moreno-Beltran M."/>
            <person name="Schlaefli M."/>
            <person name="Kirner P."/>
            <person name="Santos Kron A."/>
            <person name="Wolfe K.H."/>
            <person name="Piel J."/>
            <person name="Ahrens C.H."/>
            <person name="Henk D."/>
            <person name="Freimoser F.M."/>
        </authorList>
    </citation>
    <scope>NUCLEOTIDE SEQUENCE [LARGE SCALE GENOMIC DNA]</scope>
    <source>
        <strain evidence="7">APC 1.2</strain>
    </source>
</reference>
<feature type="domain" description="Rapamycin-insensitive companion of mTOR N-terminal" evidence="4">
    <location>
        <begin position="116"/>
        <end position="501"/>
    </location>
</feature>
<dbReference type="GO" id="GO:0038203">
    <property type="term" value="P:TORC2 signaling"/>
    <property type="evidence" value="ECO:0007669"/>
    <property type="project" value="TreeGrafter"/>
</dbReference>
<dbReference type="InterPro" id="IPR029453">
    <property type="entry name" value="Rictor_IV"/>
</dbReference>
<dbReference type="Proteomes" id="UP000292447">
    <property type="component" value="Chromosome II"/>
</dbReference>
<evidence type="ECO:0000313" key="7">
    <source>
        <dbReference type="Proteomes" id="UP000292447"/>
    </source>
</evidence>
<dbReference type="PANTHER" id="PTHR13298:SF11">
    <property type="entry name" value="RAPAMYCIN-INSENSITIVE COMPANION OF MTOR"/>
    <property type="match status" value="1"/>
</dbReference>